<gene>
    <name evidence="1" type="ORF">OCBIM_22009764mg</name>
</gene>
<name>A0A0L8HQX2_OCTBM</name>
<dbReference type="AlphaFoldDB" id="A0A0L8HQX2"/>
<evidence type="ECO:0000313" key="1">
    <source>
        <dbReference type="EMBL" id="KOF91135.1"/>
    </source>
</evidence>
<dbReference type="EMBL" id="KQ417611">
    <property type="protein sequence ID" value="KOF91135.1"/>
    <property type="molecule type" value="Genomic_DNA"/>
</dbReference>
<reference evidence="1" key="1">
    <citation type="submission" date="2015-07" db="EMBL/GenBank/DDBJ databases">
        <title>MeaNS - Measles Nucleotide Surveillance Program.</title>
        <authorList>
            <person name="Tran T."/>
            <person name="Druce J."/>
        </authorList>
    </citation>
    <scope>NUCLEOTIDE SEQUENCE</scope>
    <source>
        <strain evidence="1">UCB-OBI-ISO-001</strain>
        <tissue evidence="1">Gonad</tissue>
    </source>
</reference>
<accession>A0A0L8HQX2</accession>
<proteinExistence type="predicted"/>
<organism evidence="1">
    <name type="scientific">Octopus bimaculoides</name>
    <name type="common">California two-spotted octopus</name>
    <dbReference type="NCBI Taxonomy" id="37653"/>
    <lineage>
        <taxon>Eukaryota</taxon>
        <taxon>Metazoa</taxon>
        <taxon>Spiralia</taxon>
        <taxon>Lophotrochozoa</taxon>
        <taxon>Mollusca</taxon>
        <taxon>Cephalopoda</taxon>
        <taxon>Coleoidea</taxon>
        <taxon>Octopodiformes</taxon>
        <taxon>Octopoda</taxon>
        <taxon>Incirrata</taxon>
        <taxon>Octopodidae</taxon>
        <taxon>Octopus</taxon>
    </lineage>
</organism>
<protein>
    <submittedName>
        <fullName evidence="1">Uncharacterized protein</fullName>
    </submittedName>
</protein>
<sequence length="65" mass="8177">MLILPRFERRMLRINMMTHFITFYWMLHKLCQSTIFLDMWQFGKITFDSQIIFKEHRCTGIYHFL</sequence>